<feature type="compositionally biased region" description="Basic and acidic residues" evidence="7">
    <location>
        <begin position="26"/>
        <end position="38"/>
    </location>
</feature>
<feature type="region of interest" description="Disordered" evidence="7">
    <location>
        <begin position="83"/>
        <end position="195"/>
    </location>
</feature>
<reference evidence="10" key="2">
    <citation type="journal article" date="2007" name="PLoS Biol.">
        <title>Survey sequencing and comparative analysis of the elephant shark (Callorhinchus milii) genome.</title>
        <authorList>
            <person name="Venkatesh B."/>
            <person name="Kirkness E.F."/>
            <person name="Loh Y.H."/>
            <person name="Halpern A.L."/>
            <person name="Lee A.P."/>
            <person name="Johnson J."/>
            <person name="Dandona N."/>
            <person name="Viswanathan L.D."/>
            <person name="Tay A."/>
            <person name="Venter J.C."/>
            <person name="Strausberg R.L."/>
            <person name="Brenner S."/>
        </authorList>
    </citation>
    <scope>NUCLEOTIDE SEQUENCE [LARGE SCALE GENOMIC DNA]</scope>
</reference>
<feature type="compositionally biased region" description="Polar residues" evidence="7">
    <location>
        <begin position="285"/>
        <end position="295"/>
    </location>
</feature>
<dbReference type="GeneTree" id="ENSGT00420000029753"/>
<comment type="subcellular location">
    <subcellularLocation>
        <location evidence="1">Nucleus</location>
    </subcellularLocation>
</comment>
<dbReference type="GO" id="GO:0003723">
    <property type="term" value="F:RNA binding"/>
    <property type="evidence" value="ECO:0007669"/>
    <property type="project" value="InterPro"/>
</dbReference>
<dbReference type="Proteomes" id="UP000314986">
    <property type="component" value="Unassembled WGS sequence"/>
</dbReference>
<dbReference type="GO" id="GO:0003677">
    <property type="term" value="F:DNA binding"/>
    <property type="evidence" value="ECO:0007669"/>
    <property type="project" value="UniProtKB-KW"/>
</dbReference>
<evidence type="ECO:0000256" key="5">
    <source>
        <dbReference type="ARBA" id="ARBA00023163"/>
    </source>
</evidence>
<feature type="compositionally biased region" description="Low complexity" evidence="7">
    <location>
        <begin position="298"/>
        <end position="307"/>
    </location>
</feature>
<feature type="region of interest" description="Disordered" evidence="7">
    <location>
        <begin position="335"/>
        <end position="372"/>
    </location>
</feature>
<evidence type="ECO:0000256" key="7">
    <source>
        <dbReference type="SAM" id="MobiDB-lite"/>
    </source>
</evidence>
<evidence type="ECO:0000256" key="2">
    <source>
        <dbReference type="ARBA" id="ARBA00010099"/>
    </source>
</evidence>
<reference evidence="8 10" key="3">
    <citation type="journal article" date="2014" name="Nature">
        <title>Elephant shark genome provides unique insights into gnathostome evolution.</title>
        <authorList>
            <consortium name="International Elephant Shark Genome Sequencing Consortium"/>
            <person name="Venkatesh B."/>
            <person name="Lee A.P."/>
            <person name="Ravi V."/>
            <person name="Maurya A.K."/>
            <person name="Lian M.M."/>
            <person name="Swann J.B."/>
            <person name="Ohta Y."/>
            <person name="Flajnik M.F."/>
            <person name="Sutoh Y."/>
            <person name="Kasahara M."/>
            <person name="Hoon S."/>
            <person name="Gangu V."/>
            <person name="Roy S.W."/>
            <person name="Irimia M."/>
            <person name="Korzh V."/>
            <person name="Kondrychyn I."/>
            <person name="Lim Z.W."/>
            <person name="Tay B.H."/>
            <person name="Tohari S."/>
            <person name="Kong K.W."/>
            <person name="Ho S."/>
            <person name="Lorente-Galdos B."/>
            <person name="Quilez J."/>
            <person name="Marques-Bonet T."/>
            <person name="Raney B.J."/>
            <person name="Ingham P.W."/>
            <person name="Tay A."/>
            <person name="Hillier L.W."/>
            <person name="Minx P."/>
            <person name="Boehm T."/>
            <person name="Wilson R.K."/>
            <person name="Brenner S."/>
            <person name="Warren W.C."/>
        </authorList>
    </citation>
    <scope>NUCLEOTIDE SEQUENCE</scope>
    <source>
        <tissue evidence="8">Testis</tissue>
    </source>
</reference>
<keyword evidence="3" id="KW-0805">Transcription regulation</keyword>
<dbReference type="CTD" id="60313"/>
<dbReference type="RefSeq" id="XP_007898073.1">
    <property type="nucleotide sequence ID" value="XM_007899882.2"/>
</dbReference>
<dbReference type="GeneID" id="103182767"/>
<keyword evidence="5" id="KW-0804">Transcription</keyword>
<keyword evidence="6" id="KW-0539">Nucleus</keyword>
<evidence type="ECO:0000256" key="1">
    <source>
        <dbReference type="ARBA" id="ARBA00004123"/>
    </source>
</evidence>
<gene>
    <name evidence="9" type="primary">gpbp1l1</name>
</gene>
<reference evidence="9" key="4">
    <citation type="submission" date="2025-05" db="UniProtKB">
        <authorList>
            <consortium name="Ensembl"/>
        </authorList>
    </citation>
    <scope>IDENTIFICATION</scope>
</reference>
<dbReference type="Pfam" id="PF15337">
    <property type="entry name" value="Vasculin"/>
    <property type="match status" value="1"/>
</dbReference>
<keyword evidence="4" id="KW-0238">DNA-binding</keyword>
<dbReference type="EMBL" id="JW863224">
    <property type="protein sequence ID" value="AFO95741.1"/>
    <property type="molecule type" value="mRNA"/>
</dbReference>
<keyword evidence="10" id="KW-1185">Reference proteome</keyword>
<feature type="compositionally biased region" description="Basic and acidic residues" evidence="7">
    <location>
        <begin position="140"/>
        <end position="160"/>
    </location>
</feature>
<evidence type="ECO:0000313" key="8">
    <source>
        <dbReference type="EMBL" id="AFO95741.1"/>
    </source>
</evidence>
<feature type="compositionally biased region" description="Basic residues" evidence="7">
    <location>
        <begin position="114"/>
        <end position="128"/>
    </location>
</feature>
<reference evidence="10" key="1">
    <citation type="journal article" date="2006" name="Science">
        <title>Ancient noncoding elements conserved in the human genome.</title>
        <authorList>
            <person name="Venkatesh B."/>
            <person name="Kirkness E.F."/>
            <person name="Loh Y.H."/>
            <person name="Halpern A.L."/>
            <person name="Lee A.P."/>
            <person name="Johnson J."/>
            <person name="Dandona N."/>
            <person name="Viswanathan L.D."/>
            <person name="Tay A."/>
            <person name="Venter J.C."/>
            <person name="Strausberg R.L."/>
            <person name="Brenner S."/>
        </authorList>
    </citation>
    <scope>NUCLEOTIDE SEQUENCE [LARGE SCALE GENOMIC DNA]</scope>
</reference>
<dbReference type="InterPro" id="IPR028128">
    <property type="entry name" value="Vasculin_fam"/>
</dbReference>
<comment type="similarity">
    <text evidence="2">Belongs to the vasculin family.</text>
</comment>
<feature type="region of interest" description="Disordered" evidence="7">
    <location>
        <begin position="284"/>
        <end position="312"/>
    </location>
</feature>
<dbReference type="Ensembl" id="ENSCMIT00000023009.1">
    <property type="protein sequence ID" value="ENSCMIP00000022621.1"/>
    <property type="gene ID" value="ENSCMIG00000010173.1"/>
</dbReference>
<dbReference type="KEGG" id="cmk:103182767"/>
<dbReference type="OMA" id="AGRQNNQ"/>
<feature type="region of interest" description="Disordered" evidence="7">
    <location>
        <begin position="457"/>
        <end position="478"/>
    </location>
</feature>
<evidence type="ECO:0000313" key="10">
    <source>
        <dbReference type="Proteomes" id="UP000314986"/>
    </source>
</evidence>
<dbReference type="PANTHER" id="PTHR14339:SF10">
    <property type="entry name" value="VASCULIN-LIKE PROTEIN 1"/>
    <property type="match status" value="1"/>
</dbReference>
<dbReference type="STRING" id="7868.ENSCMIP00000022621"/>
<dbReference type="AlphaFoldDB" id="V9KBZ5"/>
<dbReference type="PANTHER" id="PTHR14339">
    <property type="entry name" value="VASCULIN"/>
    <property type="match status" value="1"/>
</dbReference>
<organism evidence="8">
    <name type="scientific">Callorhinchus milii</name>
    <name type="common">Ghost shark</name>
    <dbReference type="NCBI Taxonomy" id="7868"/>
    <lineage>
        <taxon>Eukaryota</taxon>
        <taxon>Metazoa</taxon>
        <taxon>Chordata</taxon>
        <taxon>Craniata</taxon>
        <taxon>Vertebrata</taxon>
        <taxon>Chondrichthyes</taxon>
        <taxon>Holocephali</taxon>
        <taxon>Chimaeriformes</taxon>
        <taxon>Callorhinchidae</taxon>
        <taxon>Callorhinchus</taxon>
    </lineage>
</organism>
<protein>
    <submittedName>
        <fullName evidence="8 9">GC-rich promoter-binding protein 1-like 1</fullName>
    </submittedName>
</protein>
<dbReference type="OrthoDB" id="8741226at2759"/>
<dbReference type="RefSeq" id="XP_007898072.1">
    <property type="nucleotide sequence ID" value="XM_007899881.2"/>
</dbReference>
<name>V9KBZ5_CALMI</name>
<dbReference type="GO" id="GO:0006351">
    <property type="term" value="P:DNA-templated transcription"/>
    <property type="evidence" value="ECO:0007669"/>
    <property type="project" value="InterPro"/>
</dbReference>
<dbReference type="GO" id="GO:0005634">
    <property type="term" value="C:nucleus"/>
    <property type="evidence" value="ECO:0007669"/>
    <property type="project" value="UniProtKB-SubCell"/>
</dbReference>
<dbReference type="GO" id="GO:0045893">
    <property type="term" value="P:positive regulation of DNA-templated transcription"/>
    <property type="evidence" value="ECO:0007669"/>
    <property type="project" value="InterPro"/>
</dbReference>
<evidence type="ECO:0000313" key="9">
    <source>
        <dbReference type="Ensembl" id="ENSCMIP00000022621.1"/>
    </source>
</evidence>
<evidence type="ECO:0000256" key="4">
    <source>
        <dbReference type="ARBA" id="ARBA00023125"/>
    </source>
</evidence>
<feature type="compositionally biased region" description="Basic and acidic residues" evidence="7">
    <location>
        <begin position="335"/>
        <end position="348"/>
    </location>
</feature>
<accession>V9KBZ5</accession>
<dbReference type="RefSeq" id="XP_007898074.1">
    <property type="nucleotide sequence ID" value="XM_007899883.2"/>
</dbReference>
<evidence type="ECO:0000256" key="3">
    <source>
        <dbReference type="ARBA" id="ARBA00023015"/>
    </source>
</evidence>
<sequence>MAQHDFVPAWLNFSTSQHSAKSSSTNDKHGDHFARGDGRFGVSRRRHNSSDGFFSNGLLRAAGDGWYQPSLLRHDSVDSGVSKGVQVSDAGSQGWKENAGWHNVPRTHDGVNHRGSHRHWNGNFHNRKSSAFQDKPPCQGREKAEIKEEKKEEKDEKLQFEEEDFPSLNPDAEKQPSQSRPVSTPAGVWENPPSAKQPVSKMLVIRKVLRDEPIFLTSFSSSGNHLMNSNKNTVSPSVYKNLIPKPAAPPTKPAPWKASGRENKPGLLFSGQDSAFTSPIAMIKPSTQSNSSSHISPKETPSSTTPPMEMNATRLIKMTRVKTDKKSEFLKALKDDRNGEVSEHRDFDKSEEECIGNTPEPKENGEENGNQHGLSFYAAEKDYLSSSLEAEHRLLKEMGWQEHPDNDDSFLPLTEDELREFQAKTKQLEKNGCRKNGSLLKNRCTALQFTQWRGTFSPGLRKVSDSETSSSDTSDDDV</sequence>
<feature type="region of interest" description="Disordered" evidence="7">
    <location>
        <begin position="17"/>
        <end position="42"/>
    </location>
</feature>
<evidence type="ECO:0000256" key="6">
    <source>
        <dbReference type="ARBA" id="ARBA00023242"/>
    </source>
</evidence>
<proteinExistence type="evidence at transcript level"/>
<dbReference type="RefSeq" id="XP_007898071.1">
    <property type="nucleotide sequence ID" value="XM_007899880.2"/>
</dbReference>